<evidence type="ECO:0000313" key="2">
    <source>
        <dbReference type="Proteomes" id="UP000516314"/>
    </source>
</evidence>
<accession>A0A7G2E5Z9</accession>
<gene>
    <name evidence="1" type="ORF">AT9943_LOCUS6580</name>
</gene>
<dbReference type="Proteomes" id="UP000516314">
    <property type="component" value="Chromosome 2"/>
</dbReference>
<dbReference type="EMBL" id="LR881467">
    <property type="protein sequence ID" value="CAD5318345.1"/>
    <property type="molecule type" value="Genomic_DNA"/>
</dbReference>
<proteinExistence type="predicted"/>
<organism evidence="1 2">
    <name type="scientific">Arabidopsis thaliana</name>
    <name type="common">Mouse-ear cress</name>
    <dbReference type="NCBI Taxonomy" id="3702"/>
    <lineage>
        <taxon>Eukaryota</taxon>
        <taxon>Viridiplantae</taxon>
        <taxon>Streptophyta</taxon>
        <taxon>Embryophyta</taxon>
        <taxon>Tracheophyta</taxon>
        <taxon>Spermatophyta</taxon>
        <taxon>Magnoliopsida</taxon>
        <taxon>eudicotyledons</taxon>
        <taxon>Gunneridae</taxon>
        <taxon>Pentapetalae</taxon>
        <taxon>rosids</taxon>
        <taxon>malvids</taxon>
        <taxon>Brassicales</taxon>
        <taxon>Brassicaceae</taxon>
        <taxon>Camelineae</taxon>
        <taxon>Arabidopsis</taxon>
    </lineage>
</organism>
<name>A0A7G2E5Z9_ARATH</name>
<sequence>MSTKKLYFPTRLSQPGSEIDNITRVTRHSSNKIVLKVREALEPIEDKTLMDTFLAFQKDAARGENEIGGLLLVEGILLARNPTTTLPIENLQRATDFKKFFKYPWAQIVYSYLVEVTPIVGVNSHEYDHLVSQKNPEDKNLLDVFDLVIKGYRMSKKDWCQGWIQVEQGHEVRK</sequence>
<protein>
    <submittedName>
        <fullName evidence="1">(thale cress) hypothetical protein</fullName>
    </submittedName>
</protein>
<evidence type="ECO:0000313" key="1">
    <source>
        <dbReference type="EMBL" id="CAD5318345.1"/>
    </source>
</evidence>
<dbReference type="AlphaFoldDB" id="A0A7G2E5Z9"/>
<reference evidence="1 2" key="1">
    <citation type="submission" date="2020-09" db="EMBL/GenBank/DDBJ databases">
        <authorList>
            <person name="Ashkenazy H."/>
        </authorList>
    </citation>
    <scope>NUCLEOTIDE SEQUENCE [LARGE SCALE GENOMIC DNA]</scope>
    <source>
        <strain evidence="2">cv. Cdm-0</strain>
    </source>
</reference>